<comment type="caution">
    <text evidence="2">The sequence shown here is derived from an EMBL/GenBank/DDBJ whole genome shotgun (WGS) entry which is preliminary data.</text>
</comment>
<feature type="domain" description="N-acetyltransferase" evidence="1">
    <location>
        <begin position="174"/>
        <end position="311"/>
    </location>
</feature>
<dbReference type="SUPFAM" id="SSF55729">
    <property type="entry name" value="Acyl-CoA N-acyltransferases (Nat)"/>
    <property type="match status" value="1"/>
</dbReference>
<dbReference type="Pfam" id="PF24551">
    <property type="entry name" value="SH3_Rv0428c"/>
    <property type="match status" value="1"/>
</dbReference>
<evidence type="ECO:0000313" key="3">
    <source>
        <dbReference type="Proteomes" id="UP000655868"/>
    </source>
</evidence>
<dbReference type="EMBL" id="JAEMNV010000003">
    <property type="protein sequence ID" value="MBJ8339627.1"/>
    <property type="molecule type" value="Genomic_DNA"/>
</dbReference>
<dbReference type="GO" id="GO:0016747">
    <property type="term" value="F:acyltransferase activity, transferring groups other than amino-acyl groups"/>
    <property type="evidence" value="ECO:0007669"/>
    <property type="project" value="InterPro"/>
</dbReference>
<dbReference type="InterPro" id="IPR000182">
    <property type="entry name" value="GNAT_dom"/>
</dbReference>
<evidence type="ECO:0000313" key="2">
    <source>
        <dbReference type="EMBL" id="MBJ8339627.1"/>
    </source>
</evidence>
<dbReference type="PANTHER" id="PTHR43072:SF60">
    <property type="entry name" value="L-2,4-DIAMINOBUTYRIC ACID ACETYLTRANSFERASE"/>
    <property type="match status" value="1"/>
</dbReference>
<evidence type="ECO:0000259" key="1">
    <source>
        <dbReference type="PROSITE" id="PS51186"/>
    </source>
</evidence>
<dbReference type="Gene3D" id="3.40.630.30">
    <property type="match status" value="1"/>
</dbReference>
<dbReference type="CDD" id="cd04301">
    <property type="entry name" value="NAT_SF"/>
    <property type="match status" value="1"/>
</dbReference>
<reference evidence="2" key="1">
    <citation type="submission" date="2020-12" db="EMBL/GenBank/DDBJ databases">
        <title>Antrihabitans popcorni sp. nov. and Antrihabitans auranticaus sp. nov., isolated from a larva cave.</title>
        <authorList>
            <person name="Lee S.D."/>
            <person name="Kim I.S."/>
        </authorList>
    </citation>
    <scope>NUCLEOTIDE SEQUENCE</scope>
    <source>
        <strain evidence="2">YC3-6</strain>
    </source>
</reference>
<dbReference type="Pfam" id="PF24553">
    <property type="entry name" value="Rv0428c_C"/>
    <property type="match status" value="1"/>
</dbReference>
<dbReference type="Proteomes" id="UP000655868">
    <property type="component" value="Unassembled WGS sequence"/>
</dbReference>
<dbReference type="InterPro" id="IPR016181">
    <property type="entry name" value="Acyl_CoA_acyltransferase"/>
</dbReference>
<sequence length="311" mass="33584">MTTDPSVGSRVVLRYRLPEGYSHPMTDVIGELLSLDPPTVRTANGETVRIAADRVVALKTLGPRPIRTSEIRNLEIAAADGWPGTEQEWVDGWLLRSGAGFTGRANSAAPLETSADTSSLGTIGKWYADRGLGVRLLLPDRLGTVPPGWQTWDEVHVLAADIANVPLPDGPAMATITKEPGSDWLSLYRYRGSVPPPEAIEVLTAVRSGVLGFGQLGGVGGYPLAIARAAVTTAPDGRRWVGLTAVEVAKEHRRHGLGTLLCARMIRWGKEQGATHAYLQVAVDNRPAVAMYRAIGFMEHHRYRYAAPADR</sequence>
<dbReference type="AlphaFoldDB" id="A0A934NQT3"/>
<organism evidence="2 3">
    <name type="scientific">Antrihabitans stalagmiti</name>
    <dbReference type="NCBI Taxonomy" id="2799499"/>
    <lineage>
        <taxon>Bacteria</taxon>
        <taxon>Bacillati</taxon>
        <taxon>Actinomycetota</taxon>
        <taxon>Actinomycetes</taxon>
        <taxon>Mycobacteriales</taxon>
        <taxon>Nocardiaceae</taxon>
        <taxon>Antrihabitans</taxon>
    </lineage>
</organism>
<name>A0A934NQT3_9NOCA</name>
<protein>
    <submittedName>
        <fullName evidence="2">GNAT family N-acetyltransferase</fullName>
    </submittedName>
</protein>
<gene>
    <name evidence="2" type="ORF">JGU71_12085</name>
</gene>
<dbReference type="InterPro" id="IPR056935">
    <property type="entry name" value="Rv0428c-like_C"/>
</dbReference>
<dbReference type="RefSeq" id="WP_199704354.1">
    <property type="nucleotide sequence ID" value="NZ_JAEMNV010000003.1"/>
</dbReference>
<proteinExistence type="predicted"/>
<accession>A0A934NQT3</accession>
<keyword evidence="3" id="KW-1185">Reference proteome</keyword>
<dbReference type="PANTHER" id="PTHR43072">
    <property type="entry name" value="N-ACETYLTRANSFERASE"/>
    <property type="match status" value="1"/>
</dbReference>
<dbReference type="InterPro" id="IPR056934">
    <property type="entry name" value="SH3_Rv0428c"/>
</dbReference>
<dbReference type="PROSITE" id="PS51186">
    <property type="entry name" value="GNAT"/>
    <property type="match status" value="1"/>
</dbReference>